<evidence type="ECO:0000256" key="4">
    <source>
        <dbReference type="ARBA" id="ARBA00022723"/>
    </source>
</evidence>
<evidence type="ECO:0000256" key="7">
    <source>
        <dbReference type="ARBA" id="ARBA00024993"/>
    </source>
</evidence>
<keyword evidence="6 9" id="KW-0456">Lyase</keyword>
<dbReference type="PANTHER" id="PTHR11002">
    <property type="entry name" value="CARBONIC ANHYDRASE"/>
    <property type="match status" value="1"/>
</dbReference>
<comment type="function">
    <text evidence="7">Catalyzes the reversible hydration of carbon dioxide to form bicarbonate.</text>
</comment>
<evidence type="ECO:0000256" key="3">
    <source>
        <dbReference type="ARBA" id="ARBA00012925"/>
    </source>
</evidence>
<reference evidence="11 12" key="1">
    <citation type="journal article" date="2019" name="Int. J. Syst. Evol. Microbiol.">
        <title>The Global Catalogue of Microorganisms (GCM) 10K type strain sequencing project: providing services to taxonomists for standard genome sequencing and annotation.</title>
        <authorList>
            <consortium name="The Broad Institute Genomics Platform"/>
            <consortium name="The Broad Institute Genome Sequencing Center for Infectious Disease"/>
            <person name="Wu L."/>
            <person name="Ma J."/>
        </authorList>
    </citation>
    <scope>NUCLEOTIDE SEQUENCE [LARGE SCALE GENOMIC DNA]</scope>
    <source>
        <strain evidence="11 12">JCM 13244</strain>
    </source>
</reference>
<protein>
    <recommendedName>
        <fullName evidence="3 9">Carbonic anhydrase</fullName>
        <ecNumber evidence="3 9">4.2.1.1</ecNumber>
    </recommendedName>
    <alternativeName>
        <fullName evidence="9">Carbonate dehydratase</fullName>
    </alternativeName>
</protein>
<dbReference type="InterPro" id="IPR015892">
    <property type="entry name" value="Carbonic_anhydrase_CS"/>
</dbReference>
<dbReference type="PROSITE" id="PS00704">
    <property type="entry name" value="PROK_CO2_ANHYDRASE_1"/>
    <property type="match status" value="1"/>
</dbReference>
<evidence type="ECO:0000256" key="9">
    <source>
        <dbReference type="RuleBase" id="RU003956"/>
    </source>
</evidence>
<feature type="region of interest" description="Disordered" evidence="10">
    <location>
        <begin position="127"/>
        <end position="147"/>
    </location>
</feature>
<proteinExistence type="inferred from homology"/>
<evidence type="ECO:0000313" key="12">
    <source>
        <dbReference type="Proteomes" id="UP001499947"/>
    </source>
</evidence>
<dbReference type="InterPro" id="IPR036874">
    <property type="entry name" value="Carbonic_anhydrase_sf"/>
</dbReference>
<dbReference type="PROSITE" id="PS00705">
    <property type="entry name" value="PROK_CO2_ANHYDRASE_2"/>
    <property type="match status" value="1"/>
</dbReference>
<sequence>MQSIIDHARSFPEKIAAQREEFAKLARGQRPQALFIACSDSRVMPSLITGARPGEIFELRTAGNIVPRYRPDTVCGVAGTLEFALTALNVPDIVICGHSHCGAVQGLLRAETVQSMPLVRSWLSGAGRRPHNHDGLRQTHPSGPDTETAVQRHLLTQLDHLRTYPCVAQKLAERRLRLHAWFYSVETGQVLAHHSGTRAFRPL</sequence>
<dbReference type="SMART" id="SM00947">
    <property type="entry name" value="Pro_CA"/>
    <property type="match status" value="1"/>
</dbReference>
<evidence type="ECO:0000256" key="10">
    <source>
        <dbReference type="SAM" id="MobiDB-lite"/>
    </source>
</evidence>
<name>A0ABN2IM62_9ACTN</name>
<dbReference type="InterPro" id="IPR001765">
    <property type="entry name" value="Carbonic_anhydrase"/>
</dbReference>
<evidence type="ECO:0000256" key="5">
    <source>
        <dbReference type="ARBA" id="ARBA00022833"/>
    </source>
</evidence>
<accession>A0ABN2IM62</accession>
<comment type="function">
    <text evidence="9">Reversible hydration of carbon dioxide.</text>
</comment>
<evidence type="ECO:0000256" key="6">
    <source>
        <dbReference type="ARBA" id="ARBA00023239"/>
    </source>
</evidence>
<keyword evidence="5 9" id="KW-0862">Zinc</keyword>
<dbReference type="EMBL" id="BAAALR010000063">
    <property type="protein sequence ID" value="GAA1707815.1"/>
    <property type="molecule type" value="Genomic_DNA"/>
</dbReference>
<gene>
    <name evidence="11" type="ORF">GCM10009680_55740</name>
</gene>
<dbReference type="PANTHER" id="PTHR11002:SF76">
    <property type="entry name" value="CARBONIC ANHYDRASE"/>
    <property type="match status" value="1"/>
</dbReference>
<keyword evidence="4" id="KW-0479">Metal-binding</keyword>
<dbReference type="SUPFAM" id="SSF53056">
    <property type="entry name" value="beta-carbonic anhydrase, cab"/>
    <property type="match status" value="1"/>
</dbReference>
<comment type="similarity">
    <text evidence="2 9">Belongs to the beta-class carbonic anhydrase family.</text>
</comment>
<evidence type="ECO:0000256" key="1">
    <source>
        <dbReference type="ARBA" id="ARBA00001947"/>
    </source>
</evidence>
<dbReference type="EC" id="4.2.1.1" evidence="3 9"/>
<comment type="caution">
    <text evidence="11">The sequence shown here is derived from an EMBL/GenBank/DDBJ whole genome shotgun (WGS) entry which is preliminary data.</text>
</comment>
<comment type="cofactor">
    <cofactor evidence="1">
        <name>Zn(2+)</name>
        <dbReference type="ChEBI" id="CHEBI:29105"/>
    </cofactor>
</comment>
<comment type="catalytic activity">
    <reaction evidence="8 9">
        <text>hydrogencarbonate + H(+) = CO2 + H2O</text>
        <dbReference type="Rhea" id="RHEA:10748"/>
        <dbReference type="ChEBI" id="CHEBI:15377"/>
        <dbReference type="ChEBI" id="CHEBI:15378"/>
        <dbReference type="ChEBI" id="CHEBI:16526"/>
        <dbReference type="ChEBI" id="CHEBI:17544"/>
        <dbReference type="EC" id="4.2.1.1"/>
    </reaction>
</comment>
<evidence type="ECO:0000313" key="11">
    <source>
        <dbReference type="EMBL" id="GAA1707815.1"/>
    </source>
</evidence>
<dbReference type="Proteomes" id="UP001499947">
    <property type="component" value="Unassembled WGS sequence"/>
</dbReference>
<evidence type="ECO:0000256" key="8">
    <source>
        <dbReference type="ARBA" id="ARBA00048348"/>
    </source>
</evidence>
<dbReference type="Gene3D" id="3.40.1050.10">
    <property type="entry name" value="Carbonic anhydrase"/>
    <property type="match status" value="1"/>
</dbReference>
<dbReference type="Pfam" id="PF00484">
    <property type="entry name" value="Pro_CA"/>
    <property type="match status" value="1"/>
</dbReference>
<organism evidence="11 12">
    <name type="scientific">Streptomyces yatensis</name>
    <dbReference type="NCBI Taxonomy" id="155177"/>
    <lineage>
        <taxon>Bacteria</taxon>
        <taxon>Bacillati</taxon>
        <taxon>Actinomycetota</taxon>
        <taxon>Actinomycetes</taxon>
        <taxon>Kitasatosporales</taxon>
        <taxon>Streptomycetaceae</taxon>
        <taxon>Streptomyces</taxon>
        <taxon>Streptomyces violaceusniger group</taxon>
    </lineage>
</organism>
<dbReference type="RefSeq" id="WP_211122408.1">
    <property type="nucleotide sequence ID" value="NZ_BAAALR010000063.1"/>
</dbReference>
<evidence type="ECO:0000256" key="2">
    <source>
        <dbReference type="ARBA" id="ARBA00006217"/>
    </source>
</evidence>
<keyword evidence="12" id="KW-1185">Reference proteome</keyword>